<organism evidence="1 2">
    <name type="scientific">Gramella jeungdoensis</name>
    <dbReference type="NCBI Taxonomy" id="708091"/>
    <lineage>
        <taxon>Bacteria</taxon>
        <taxon>Pseudomonadati</taxon>
        <taxon>Bacteroidota</taxon>
        <taxon>Flavobacteriia</taxon>
        <taxon>Flavobacteriales</taxon>
        <taxon>Flavobacteriaceae</taxon>
        <taxon>Christiangramia</taxon>
    </lineage>
</organism>
<sequence>MKKLVFILITILAMTGCSVDDDSGPRVEYELAEIVANDLPDEFEFGKTYEVTVTYILPSACHSFAGLDARREGNVGEERRIIYVSAIAAIQLDSNCDDTVGGDQGTSKFTINIDEEEDYTFNFLVGEAGNEPVYNTVVIPVTQPQS</sequence>
<evidence type="ECO:0008006" key="3">
    <source>
        <dbReference type="Google" id="ProtNLM"/>
    </source>
</evidence>
<dbReference type="PROSITE" id="PS51257">
    <property type="entry name" value="PROKAR_LIPOPROTEIN"/>
    <property type="match status" value="1"/>
</dbReference>
<evidence type="ECO:0000313" key="2">
    <source>
        <dbReference type="Proteomes" id="UP001155077"/>
    </source>
</evidence>
<dbReference type="RefSeq" id="WP_252112810.1">
    <property type="nucleotide sequence ID" value="NZ_JAMSCK010000003.1"/>
</dbReference>
<proteinExistence type="predicted"/>
<keyword evidence="2" id="KW-1185">Reference proteome</keyword>
<gene>
    <name evidence="1" type="ORF">NE848_09390</name>
</gene>
<comment type="caution">
    <text evidence="1">The sequence shown here is derived from an EMBL/GenBank/DDBJ whole genome shotgun (WGS) entry which is preliminary data.</text>
</comment>
<protein>
    <recommendedName>
        <fullName evidence="3">Lipoprotein</fullName>
    </recommendedName>
</protein>
<evidence type="ECO:0000313" key="1">
    <source>
        <dbReference type="EMBL" id="MCM8569593.1"/>
    </source>
</evidence>
<dbReference type="Proteomes" id="UP001155077">
    <property type="component" value="Unassembled WGS sequence"/>
</dbReference>
<dbReference type="EMBL" id="JAMSCK010000003">
    <property type="protein sequence ID" value="MCM8569593.1"/>
    <property type="molecule type" value="Genomic_DNA"/>
</dbReference>
<reference evidence="1" key="1">
    <citation type="submission" date="2022-06" db="EMBL/GenBank/DDBJ databases">
        <title>Gramella sediminis sp. nov., isolated from deep-sea sediment of the Indian Ocean.</title>
        <authorList>
            <person name="Yang L."/>
        </authorList>
    </citation>
    <scope>NUCLEOTIDE SEQUENCE</scope>
    <source>
        <strain evidence="1">HMD3159</strain>
    </source>
</reference>
<name>A0ABT0Z2G8_9FLAO</name>
<accession>A0ABT0Z2G8</accession>